<dbReference type="InterPro" id="IPR024227">
    <property type="entry name" value="DUF3795"/>
</dbReference>
<dbReference type="EMBL" id="DTLI01000044">
    <property type="protein sequence ID" value="HHS51617.1"/>
    <property type="molecule type" value="Genomic_DNA"/>
</dbReference>
<protein>
    <submittedName>
        <fullName evidence="1">DUF3795 domain-containing protein</fullName>
    </submittedName>
</protein>
<gene>
    <name evidence="1" type="ORF">ENW73_01955</name>
</gene>
<proteinExistence type="predicted"/>
<evidence type="ECO:0000313" key="1">
    <source>
        <dbReference type="EMBL" id="HHS51617.1"/>
    </source>
</evidence>
<name>A0A7C6E9T9_UNCW3</name>
<reference evidence="1" key="1">
    <citation type="journal article" date="2020" name="mSystems">
        <title>Genome- and Community-Level Interaction Insights into Carbon Utilization and Element Cycling Functions of Hydrothermarchaeota in Hydrothermal Sediment.</title>
        <authorList>
            <person name="Zhou Z."/>
            <person name="Liu Y."/>
            <person name="Xu W."/>
            <person name="Pan J."/>
            <person name="Luo Z.H."/>
            <person name="Li M."/>
        </authorList>
    </citation>
    <scope>NUCLEOTIDE SEQUENCE [LARGE SCALE GENOMIC DNA]</scope>
    <source>
        <strain evidence="1">SpSt-876</strain>
    </source>
</reference>
<dbReference type="AlphaFoldDB" id="A0A7C6E9T9"/>
<accession>A0A7C6E9T9</accession>
<comment type="caution">
    <text evidence="1">The sequence shown here is derived from an EMBL/GenBank/DDBJ whole genome shotgun (WGS) entry which is preliminary data.</text>
</comment>
<organism evidence="1">
    <name type="scientific">candidate division WOR-3 bacterium</name>
    <dbReference type="NCBI Taxonomy" id="2052148"/>
    <lineage>
        <taxon>Bacteria</taxon>
        <taxon>Bacteria division WOR-3</taxon>
    </lineage>
</organism>
<sequence>MRKEFHLIGCCGLDCSECEIYAATDNLSLAEQLANWMQKVSNLYVDPRDVHCRGCRGDRDCHWQPNCPILICCVDERKLDFCNECPDFPCEKLTEWSKKDKRNMEALEWLKKTKKHKPKKISEPKFL</sequence>
<dbReference type="Pfam" id="PF12675">
    <property type="entry name" value="DUF3795"/>
    <property type="match status" value="1"/>
</dbReference>